<evidence type="ECO:0000313" key="3">
    <source>
        <dbReference type="Proteomes" id="UP000250163"/>
    </source>
</evidence>
<dbReference type="AlphaFoldDB" id="A0A330LNZ1"/>
<evidence type="ECO:0000313" key="2">
    <source>
        <dbReference type="EMBL" id="SQD78413.1"/>
    </source>
</evidence>
<feature type="transmembrane region" description="Helical" evidence="1">
    <location>
        <begin position="28"/>
        <end position="44"/>
    </location>
</feature>
<feature type="transmembrane region" description="Helical" evidence="1">
    <location>
        <begin position="87"/>
        <end position="109"/>
    </location>
</feature>
<dbReference type="OrthoDB" id="6402431at2"/>
<name>A0A330LNZ1_9GAMM</name>
<gene>
    <name evidence="2" type="ORF">MORIYA_1935</name>
</gene>
<sequence length="115" mass="13075">MKYLNIIALSLISFSTMAEVIDKVTSYESMWGIGLSLSIIFATLTYFKASYIILPFLTSAYLCYGYLDMAYDPTFKQLVIDAMGKEYFMSGYISSCLMIVLSLFSLYLARHKLSE</sequence>
<proteinExistence type="predicted"/>
<accession>A0A330LNZ1</accession>
<keyword evidence="1" id="KW-0472">Membrane</keyword>
<dbReference type="Proteomes" id="UP000250163">
    <property type="component" value="Chromosome MORIYA"/>
</dbReference>
<protein>
    <submittedName>
        <fullName evidence="2">Uncharacterized protein</fullName>
    </submittedName>
</protein>
<organism evidence="2 3">
    <name type="scientific">Moritella yayanosii</name>
    <dbReference type="NCBI Taxonomy" id="69539"/>
    <lineage>
        <taxon>Bacteria</taxon>
        <taxon>Pseudomonadati</taxon>
        <taxon>Pseudomonadota</taxon>
        <taxon>Gammaproteobacteria</taxon>
        <taxon>Alteromonadales</taxon>
        <taxon>Moritellaceae</taxon>
        <taxon>Moritella</taxon>
    </lineage>
</organism>
<dbReference type="EMBL" id="LS483250">
    <property type="protein sequence ID" value="SQD78413.1"/>
    <property type="molecule type" value="Genomic_DNA"/>
</dbReference>
<keyword evidence="1" id="KW-1133">Transmembrane helix</keyword>
<keyword evidence="1" id="KW-0812">Transmembrane</keyword>
<dbReference type="KEGG" id="mya:MORIYA_1935"/>
<keyword evidence="3" id="KW-1185">Reference proteome</keyword>
<evidence type="ECO:0000256" key="1">
    <source>
        <dbReference type="SAM" id="Phobius"/>
    </source>
</evidence>
<reference evidence="3" key="1">
    <citation type="submission" date="2018-05" db="EMBL/GenBank/DDBJ databases">
        <authorList>
            <person name="Cea G.-C."/>
            <person name="William W."/>
        </authorList>
    </citation>
    <scope>NUCLEOTIDE SEQUENCE [LARGE SCALE GENOMIC DNA]</scope>
    <source>
        <strain evidence="3">DB21MT 5</strain>
    </source>
</reference>